<feature type="transmembrane region" description="Helical" evidence="1">
    <location>
        <begin position="166"/>
        <end position="190"/>
    </location>
</feature>
<dbReference type="RefSeq" id="WP_315652337.1">
    <property type="nucleotide sequence ID" value="NZ_JAVXZY010000009.1"/>
</dbReference>
<feature type="transmembrane region" description="Helical" evidence="1">
    <location>
        <begin position="34"/>
        <end position="53"/>
    </location>
</feature>
<proteinExistence type="predicted"/>
<sequence length="192" mass="19447">MKRPLITVLAGLLPLVAASHTGELAHGHDFLSGFVHPLSGLDHLAAMLAVGLWSGLALRRAWQAPLAFVLLMLIGAVAARAGLDSPLQEPMIAASVLCLGLLAALRLRLAPLLAAALVGGFAFFHGLAHGAELDGDLALLGLLLATALLHVAGLLLGLLLRRHLKLAAVGAPVLGGGIALLGCALLLQAVGA</sequence>
<dbReference type="PIRSF" id="PIRSF016919">
    <property type="entry name" value="HupE_UreJ"/>
    <property type="match status" value="1"/>
</dbReference>
<keyword evidence="1" id="KW-1133">Transmembrane helix</keyword>
<keyword evidence="1" id="KW-0472">Membrane</keyword>
<feature type="transmembrane region" description="Helical" evidence="1">
    <location>
        <begin position="112"/>
        <end position="131"/>
    </location>
</feature>
<reference evidence="2" key="1">
    <citation type="submission" date="2023-09" db="EMBL/GenBank/DDBJ databases">
        <title>Paucibacter sp. APW11 Genome sequencing and assembly.</title>
        <authorList>
            <person name="Kim I."/>
        </authorList>
    </citation>
    <scope>NUCLEOTIDE SEQUENCE</scope>
    <source>
        <strain evidence="2">APW11</strain>
    </source>
</reference>
<dbReference type="Proteomes" id="UP001246372">
    <property type="component" value="Unassembled WGS sequence"/>
</dbReference>
<protein>
    <submittedName>
        <fullName evidence="2">HupE/UreJ family protein</fullName>
    </submittedName>
</protein>
<feature type="transmembrane region" description="Helical" evidence="1">
    <location>
        <begin position="137"/>
        <end position="159"/>
    </location>
</feature>
<organism evidence="2 3">
    <name type="scientific">Roseateles aquae</name>
    <dbReference type="NCBI Taxonomy" id="3077235"/>
    <lineage>
        <taxon>Bacteria</taxon>
        <taxon>Pseudomonadati</taxon>
        <taxon>Pseudomonadota</taxon>
        <taxon>Betaproteobacteria</taxon>
        <taxon>Burkholderiales</taxon>
        <taxon>Sphaerotilaceae</taxon>
        <taxon>Roseateles</taxon>
    </lineage>
</organism>
<dbReference type="InterPro" id="IPR007038">
    <property type="entry name" value="HupE_UreJ"/>
</dbReference>
<comment type="caution">
    <text evidence="2">The sequence shown here is derived from an EMBL/GenBank/DDBJ whole genome shotgun (WGS) entry which is preliminary data.</text>
</comment>
<keyword evidence="1" id="KW-0812">Transmembrane</keyword>
<feature type="transmembrane region" description="Helical" evidence="1">
    <location>
        <begin position="89"/>
        <end position="105"/>
    </location>
</feature>
<gene>
    <name evidence="2" type="ORF">RQP53_19395</name>
</gene>
<keyword evidence="3" id="KW-1185">Reference proteome</keyword>
<dbReference type="Pfam" id="PF04955">
    <property type="entry name" value="HupE_UreJ"/>
    <property type="match status" value="1"/>
</dbReference>
<evidence type="ECO:0000313" key="3">
    <source>
        <dbReference type="Proteomes" id="UP001246372"/>
    </source>
</evidence>
<evidence type="ECO:0000256" key="1">
    <source>
        <dbReference type="SAM" id="Phobius"/>
    </source>
</evidence>
<accession>A0ABU3PGH7</accession>
<name>A0ABU3PGH7_9BURK</name>
<evidence type="ECO:0000313" key="2">
    <source>
        <dbReference type="EMBL" id="MDT9001452.1"/>
    </source>
</evidence>
<feature type="transmembrane region" description="Helical" evidence="1">
    <location>
        <begin position="65"/>
        <end position="83"/>
    </location>
</feature>
<dbReference type="EMBL" id="JAVXZY010000009">
    <property type="protein sequence ID" value="MDT9001452.1"/>
    <property type="molecule type" value="Genomic_DNA"/>
</dbReference>